<evidence type="ECO:0000256" key="1">
    <source>
        <dbReference type="SAM" id="Coils"/>
    </source>
</evidence>
<feature type="coiled-coil region" evidence="1">
    <location>
        <begin position="202"/>
        <end position="229"/>
    </location>
</feature>
<dbReference type="Proteomes" id="UP000518892">
    <property type="component" value="Unassembled WGS sequence"/>
</dbReference>
<feature type="transmembrane region" description="Helical" evidence="2">
    <location>
        <begin position="346"/>
        <end position="370"/>
    </location>
</feature>
<feature type="transmembrane region" description="Helical" evidence="2">
    <location>
        <begin position="114"/>
        <end position="132"/>
    </location>
</feature>
<sequence length="396" mass="43167">MDRPSPRPRTAVLCLMAAAMVLMSWLDTADRRTEAYVDAAMVQALAAFATARALNGGISVLQSTEVGVGVASTQPLEVLDPLNDLVEDYADVMQLSIGSLVTQKVLVEIVSTEAFKLLLTLSGLLLVLSLLLRGGRHAPVFLKAFLLASLARFLFVVAMLLNGLVDQAVIDARAEANMATVDDLASDIAGLEGRAVLDERSRDALEERLAGLEADRQRLAAERAEGRQRLGTARAAVGRASTELARHEGQMGLVERFNVFHEDAAQARLEGRLEAQRERRDEIREAQRRLAGRLDGLEADIAETRQALRGEPDEGWLSGLTARLASLRDAASLEALSGRVEGSITAMLTLMALFLFRTLLLPLAMLALLLKGFRLIWRLDHRHWLGRRAEPTPGEG</sequence>
<evidence type="ECO:0000313" key="3">
    <source>
        <dbReference type="EMBL" id="MBB3229426.1"/>
    </source>
</evidence>
<name>A0A7W5ERQ3_9GAMM</name>
<dbReference type="EMBL" id="JACHXR010000001">
    <property type="protein sequence ID" value="MBB3229426.1"/>
    <property type="molecule type" value="Genomic_DNA"/>
</dbReference>
<gene>
    <name evidence="3" type="ORF">FHR97_000241</name>
</gene>
<proteinExistence type="predicted"/>
<reference evidence="3 4" key="1">
    <citation type="submission" date="2020-08" db="EMBL/GenBank/DDBJ databases">
        <title>Genomic Encyclopedia of Type Strains, Phase III (KMG-III): the genomes of soil and plant-associated and newly described type strains.</title>
        <authorList>
            <person name="Whitman W."/>
        </authorList>
    </citation>
    <scope>NUCLEOTIDE SEQUENCE [LARGE SCALE GENOMIC DNA]</scope>
    <source>
        <strain evidence="3 4">CECT 7744</strain>
    </source>
</reference>
<feature type="transmembrane region" description="Helical" evidence="2">
    <location>
        <begin position="144"/>
        <end position="165"/>
    </location>
</feature>
<keyword evidence="4" id="KW-1185">Reference proteome</keyword>
<dbReference type="AlphaFoldDB" id="A0A7W5ERQ3"/>
<protein>
    <submittedName>
        <fullName evidence="3">Uncharacterized protein</fullName>
    </submittedName>
</protein>
<keyword evidence="1" id="KW-0175">Coiled coil</keyword>
<evidence type="ECO:0000256" key="2">
    <source>
        <dbReference type="SAM" id="Phobius"/>
    </source>
</evidence>
<keyword evidence="2" id="KW-0812">Transmembrane</keyword>
<keyword evidence="2" id="KW-1133">Transmembrane helix</keyword>
<organism evidence="3 4">
    <name type="scientific">Halomonas stenophila</name>
    <dbReference type="NCBI Taxonomy" id="795312"/>
    <lineage>
        <taxon>Bacteria</taxon>
        <taxon>Pseudomonadati</taxon>
        <taxon>Pseudomonadota</taxon>
        <taxon>Gammaproteobacteria</taxon>
        <taxon>Oceanospirillales</taxon>
        <taxon>Halomonadaceae</taxon>
        <taxon>Halomonas</taxon>
    </lineage>
</organism>
<dbReference type="RefSeq" id="WP_183381950.1">
    <property type="nucleotide sequence ID" value="NZ_JACHXR010000001.1"/>
</dbReference>
<keyword evidence="2" id="KW-0472">Membrane</keyword>
<evidence type="ECO:0000313" key="4">
    <source>
        <dbReference type="Proteomes" id="UP000518892"/>
    </source>
</evidence>
<accession>A0A7W5ERQ3</accession>
<comment type="caution">
    <text evidence="3">The sequence shown here is derived from an EMBL/GenBank/DDBJ whole genome shotgun (WGS) entry which is preliminary data.</text>
</comment>